<keyword evidence="4" id="KW-1185">Reference proteome</keyword>
<proteinExistence type="predicted"/>
<feature type="compositionally biased region" description="Polar residues" evidence="1">
    <location>
        <begin position="1603"/>
        <end position="1624"/>
    </location>
</feature>
<reference evidence="3 4" key="1">
    <citation type="submission" date="2019-09" db="EMBL/GenBank/DDBJ databases">
        <title>Geobacter sp. Red96, a novel strain isolated from paddy soil.</title>
        <authorList>
            <person name="Xu Z."/>
            <person name="Masuda Y."/>
            <person name="Itoh H."/>
            <person name="Senoo K."/>
        </authorList>
    </citation>
    <scope>NUCLEOTIDE SEQUENCE [LARGE SCALE GENOMIC DNA]</scope>
    <source>
        <strain evidence="3 4">Red96</strain>
    </source>
</reference>
<dbReference type="EMBL" id="VZQZ01000007">
    <property type="protein sequence ID" value="KAB0664835.1"/>
    <property type="molecule type" value="Genomic_DNA"/>
</dbReference>
<evidence type="ECO:0000256" key="1">
    <source>
        <dbReference type="SAM" id="MobiDB-lite"/>
    </source>
</evidence>
<organism evidence="3 4">
    <name type="scientific">Oryzomonas japonica</name>
    <dbReference type="NCBI Taxonomy" id="2603858"/>
    <lineage>
        <taxon>Bacteria</taxon>
        <taxon>Pseudomonadati</taxon>
        <taxon>Thermodesulfobacteriota</taxon>
        <taxon>Desulfuromonadia</taxon>
        <taxon>Geobacterales</taxon>
        <taxon>Geobacteraceae</taxon>
        <taxon>Oryzomonas</taxon>
    </lineage>
</organism>
<dbReference type="RefSeq" id="WP_151128847.1">
    <property type="nucleotide sequence ID" value="NZ_VZQZ01000007.1"/>
</dbReference>
<sequence length="1765" mass="189614">MKCRLDMPGLVLAALLLAFWGEGAPLHAASSQTTYAPKMSDYCVQPPFLAGYVPPQVLFTMGKDHKFYYPAYNDASDIDGDGQLETTYKNDFEYYGYFDSYKCYNYNSSASRFEPYGETSDKYCTGTNAGKWSGNFLNWVAMSRADVIKLVIYGGYRTADNQGTNYDEISGEYIPQDGHIWGKEYLGGDAASLFPGGVNNSRALFCVNGTSAGSNNISQLKVIPVADNIINPSTSKPVTGLRAWNWVNVDGNSNICSDSTIDLNGDGQAESATLTGLTKYNVTVKVCDPSSGFITDATWEAKHCKAYGTNYRSVGLMQIYGETANSAKVCSKDMYTACTSDSNCSSIGKGQCVNAANMFFGLIAGSYQNPKAGGYIRKDIYSINEETNQSNGQFQTSASSGKGLIIKSIEQFKAQASYPLNTQWGNPIGEILYEGMRYWAGKGTPTSDFVAGISNGSNGDNGNYSSQPTWDTPATLYPACSMRFNLVFSDVYNSFDDDQLPGSAFNSSFSGDLPNLNVQTLANQIWNNENVNGTTLNKMVVGESGTDTSGRCDSKNVSGMGTIRGLCPAEGDLKGSYYPAAVALYGHNSLLSNTSTPNALTYVVAFTSNVPEIKVTTAANTQALIMPYGKSVSSSYGWNCTTSNTAFNVARVTDAAGNFVPNLSIDAKSGSTTSSCPPMATVGYYVLDTEYDSSNNLKYVKFNTSFDDLGGTDYDLDVLAEYTVCASGATNSNCAAANPTGDQVWVQVKRVYSSAGNPDAFGFTIAGVGTSTSSYAGSGAYMIVQHTASPPSGSSWANTTTPLPTTSQSMTFHASSATVSLPKPPLWYAAKYGGFKDSEGTGLPYTDATCDPATRGSNPRNTRCNEWDTVGNGTPDNYFLVTDPSKMEEQLRKALDSILARVASGTAASILNNSQGSGASLIQAVFFPRKDFDNGTSGYWIGELYNMWYYLDPFLQTTSIREDTNKDYKLNLRDDRIAQFYFDSSQNKTLVQLYSDANGDGTPDSATPDVVVDPDTISSLWKAGKTLWTRNPTSDPRLLYTHTDDSSLDIFNSNSLTKFTTLTSAYNPALQNKSTILSLLGMSDVTKTGKVINYINGSDQSADSDGTLYRNRKISIDNCGVSSTNLEPTSTDSCYRVWKLGDIVTSTPRVVSTVSQNSYNLAVPNGYNDQTYTAFLKSSTYQNRGMVFAGSNDGMLHAFRLGILKELSGRFDKAQFYYSGSPATSSSNLGREEWSFIPKQALPFLPYLKDPAYCHIYYVDKSPSLIDASVIKPSACSSSANYWDCVKSTDGSTWKTVLIGGMGYGGAAKWNGDPAYNAPTDSVKTPIKGTTAATGVGYSSYFALDVTNPATPTYLWEFPGTTSAVGQMGFSTTGPAFVRIAGKVKATDGVTDTAAPDHTKNGRWFAVFASGPTGYIDTVKHNFTGQSDQQLRIFVVDLATGALVRTIDKFADNTTLPANAFAGSLSTSVIDTDRWNSASTGWYSDDAVYIGYVQQASDGTWTNGGVIRLVTKENTDPSTWVASPLISGIGPVTTSVTKLQDRSNKNLWLYFGTGRYFFKGDDGTGQRTLYGIKEPCYSTANRYARTGLNNITGGTDNDIDPTCTDSSQSGLVNQSGTSSSAPNATISKTAPGWYINLDAADSTNSINAERVITDPIASAAGAVFFTTLKPSGDVCKFGGDTLIWAVRYDSGGVPPSAAMQGKALIQVSTGAFSQISLQSAFGNSNQRYNLRRLATPISGVPPVAQGLSLVTNPPPVKKFLHVREK</sequence>
<evidence type="ECO:0000256" key="2">
    <source>
        <dbReference type="SAM" id="SignalP"/>
    </source>
</evidence>
<keyword evidence="2" id="KW-0732">Signal</keyword>
<name>A0A7J4ZPP8_9BACT</name>
<feature type="region of interest" description="Disordered" evidence="1">
    <location>
        <begin position="1598"/>
        <end position="1624"/>
    </location>
</feature>
<dbReference type="Proteomes" id="UP000420562">
    <property type="component" value="Unassembled WGS sequence"/>
</dbReference>
<comment type="caution">
    <text evidence="3">The sequence shown here is derived from an EMBL/GenBank/DDBJ whole genome shotgun (WGS) entry which is preliminary data.</text>
</comment>
<protein>
    <submittedName>
        <fullName evidence="3">Uncharacterized protein</fullName>
    </submittedName>
</protein>
<accession>A0A7J4ZPP8</accession>
<feature type="chain" id="PRO_5029618094" evidence="2">
    <location>
        <begin position="29"/>
        <end position="1765"/>
    </location>
</feature>
<evidence type="ECO:0000313" key="4">
    <source>
        <dbReference type="Proteomes" id="UP000420562"/>
    </source>
</evidence>
<gene>
    <name evidence="3" type="ORF">F6V25_12295</name>
</gene>
<evidence type="ECO:0000313" key="3">
    <source>
        <dbReference type="EMBL" id="KAB0664835.1"/>
    </source>
</evidence>
<feature type="signal peptide" evidence="2">
    <location>
        <begin position="1"/>
        <end position="28"/>
    </location>
</feature>